<protein>
    <recommendedName>
        <fullName evidence="4">Transglutaminase-like superfamily protein</fullName>
    </recommendedName>
</protein>
<evidence type="ECO:0000256" key="1">
    <source>
        <dbReference type="SAM" id="Phobius"/>
    </source>
</evidence>
<dbReference type="RefSeq" id="WP_024981226.1">
    <property type="nucleotide sequence ID" value="NZ_CBCRUM010000005.1"/>
</dbReference>
<feature type="transmembrane region" description="Helical" evidence="1">
    <location>
        <begin position="79"/>
        <end position="101"/>
    </location>
</feature>
<proteinExistence type="predicted"/>
<feature type="transmembrane region" description="Helical" evidence="1">
    <location>
        <begin position="54"/>
        <end position="72"/>
    </location>
</feature>
<dbReference type="Proteomes" id="UP000182961">
    <property type="component" value="Unassembled WGS sequence"/>
</dbReference>
<organism evidence="2 3">
    <name type="scientific">Flavobacterium succinicans</name>
    <dbReference type="NCBI Taxonomy" id="29536"/>
    <lineage>
        <taxon>Bacteria</taxon>
        <taxon>Pseudomonadati</taxon>
        <taxon>Bacteroidota</taxon>
        <taxon>Flavobacteriia</taxon>
        <taxon>Flavobacteriales</taxon>
        <taxon>Flavobacteriaceae</taxon>
        <taxon>Flavobacterium</taxon>
    </lineage>
</organism>
<evidence type="ECO:0008006" key="4">
    <source>
        <dbReference type="Google" id="ProtNLM"/>
    </source>
</evidence>
<reference evidence="3" key="1">
    <citation type="submission" date="2016-10" db="EMBL/GenBank/DDBJ databases">
        <authorList>
            <person name="Varghese N."/>
            <person name="Submissions S."/>
        </authorList>
    </citation>
    <scope>NUCLEOTIDE SEQUENCE [LARGE SCALE GENOMIC DNA]</scope>
    <source>
        <strain evidence="3">DSM 4002</strain>
    </source>
</reference>
<dbReference type="Gene3D" id="3.10.620.30">
    <property type="match status" value="1"/>
</dbReference>
<dbReference type="EMBL" id="FOUT01000008">
    <property type="protein sequence ID" value="SFN23715.1"/>
    <property type="molecule type" value="Genomic_DNA"/>
</dbReference>
<evidence type="ECO:0000313" key="3">
    <source>
        <dbReference type="Proteomes" id="UP000182961"/>
    </source>
</evidence>
<accession>A0A1I4XD64</accession>
<keyword evidence="3" id="KW-1185">Reference proteome</keyword>
<gene>
    <name evidence="2" type="ORF">SAMN05444143_108170</name>
</gene>
<dbReference type="eggNOG" id="COG1305">
    <property type="taxonomic scope" value="Bacteria"/>
</dbReference>
<dbReference type="InterPro" id="IPR038765">
    <property type="entry name" value="Papain-like_cys_pep_sf"/>
</dbReference>
<evidence type="ECO:0000313" key="2">
    <source>
        <dbReference type="EMBL" id="SFN23715.1"/>
    </source>
</evidence>
<dbReference type="AlphaFoldDB" id="A0A1I4XD64"/>
<sequence>MIAPKKIDVTKLKTQLQVKKPWDVVLISILNLIITFPVFIIIHHNVIDPDWAFNLDRLLIFALVFMVIHFILNAMKTLTLIVIILYFFVLIYGSVFGNYGFESIVEDYNSMVYTMSDSPYPQDIIVAKLLPFPNKTKIRRAIEYQSPKVRNFAVMATSKHFKSIKGYSDYRTIIQCFAVFKEINARWNYVHDPKDGDYIATATESLLYFSGDCDDHSILMAACVRAIGGTPRLIHTKGHIYPEILIGTKEDLEKVNYLIKNELFPKESANKEIHYHIDERGQVWMNLDYTAKYPGGPFLSEEILGALTLI</sequence>
<keyword evidence="1" id="KW-0812">Transmembrane</keyword>
<feature type="transmembrane region" description="Helical" evidence="1">
    <location>
        <begin position="21"/>
        <end position="42"/>
    </location>
</feature>
<keyword evidence="1" id="KW-0472">Membrane</keyword>
<dbReference type="SUPFAM" id="SSF54001">
    <property type="entry name" value="Cysteine proteinases"/>
    <property type="match status" value="1"/>
</dbReference>
<name>A0A1I4XD64_9FLAO</name>
<keyword evidence="1" id="KW-1133">Transmembrane helix</keyword>